<dbReference type="RefSeq" id="WP_124154961.1">
    <property type="nucleotide sequence ID" value="NZ_CAWOLW010000004.1"/>
</dbReference>
<dbReference type="EMBL" id="RCBY01000101">
    <property type="protein sequence ID" value="RQH38462.1"/>
    <property type="molecule type" value="Genomic_DNA"/>
</dbReference>
<dbReference type="Proteomes" id="UP000269154">
    <property type="component" value="Unassembled WGS sequence"/>
</dbReference>
<dbReference type="InterPro" id="IPR040840">
    <property type="entry name" value="TcA_TcB_BD"/>
</dbReference>
<name>A0A3N6PAQ1_9CYAN</name>
<sequence>MKYSLRMQQALEKRDDRLLEEIKQQHEYDLFEFKINAQEQAVKMVEAADKALEYARNVLLVERDGQKKFADEYMNDSETAAMGLIPFKEVSMFLATGMSVTEAVSALVPNIFGFAGGGSKIQAPAKSGKEVAELTANMLQDAIDTLKDAGGYHRRQQEAKYNYDILVEKVREIDLLMEDGSELEKEQEILRQLESERDQSKYLVEFHQNRFTSSQFYDWYIGHISNLYRSSYDATVKFAKMAETAYRMETGDPTATFIGSHWDQGTKGILAGQALWLDLQRMDLAYWSRIEPETSLLKEISLQELDPSSLASLQSRGQTIFCLKEELFEEDDPTLYGRKIQSIRVSIPALENQRWSCCGRLTQIDSRLYYSRHKDANHSIFNPYAYQSIVLGGWQTDSSKVKLPKGRLKPFQGTGVDSTWHLSFPTVVKAIGEKRRHFPQKEMLKLIDDVVIEVTYSAKM</sequence>
<dbReference type="Pfam" id="PF18276">
    <property type="entry name" value="TcA_TcB_BD"/>
    <property type="match status" value="1"/>
</dbReference>
<dbReference type="OrthoDB" id="9781691at2"/>
<keyword evidence="1" id="KW-0175">Coiled coil</keyword>
<feature type="coiled-coil region" evidence="1">
    <location>
        <begin position="176"/>
        <end position="210"/>
    </location>
</feature>
<evidence type="ECO:0000313" key="4">
    <source>
        <dbReference type="Proteomes" id="UP000269154"/>
    </source>
</evidence>
<accession>A0A3N6PAQ1</accession>
<proteinExistence type="predicted"/>
<reference evidence="3 4" key="1">
    <citation type="journal article" date="2018" name="ACS Chem. Biol.">
        <title>Ketoreductase domain dysfunction expands chemodiversity: malyngamide biosynthesis in the cyanobacterium Okeania hirsuta.</title>
        <authorList>
            <person name="Moss N.A."/>
            <person name="Leao T."/>
            <person name="Rankin M."/>
            <person name="McCullough T.M."/>
            <person name="Qu P."/>
            <person name="Korobeynikov A."/>
            <person name="Smith J.L."/>
            <person name="Gerwick L."/>
            <person name="Gerwick W.H."/>
        </authorList>
    </citation>
    <scope>NUCLEOTIDE SEQUENCE [LARGE SCALE GENOMIC DNA]</scope>
    <source>
        <strain evidence="3 4">PAB10Feb10-1</strain>
    </source>
</reference>
<evidence type="ECO:0000313" key="3">
    <source>
        <dbReference type="EMBL" id="RQH38462.1"/>
    </source>
</evidence>
<evidence type="ECO:0000259" key="2">
    <source>
        <dbReference type="Pfam" id="PF18276"/>
    </source>
</evidence>
<organism evidence="3 4">
    <name type="scientific">Okeania hirsuta</name>
    <dbReference type="NCBI Taxonomy" id="1458930"/>
    <lineage>
        <taxon>Bacteria</taxon>
        <taxon>Bacillati</taxon>
        <taxon>Cyanobacteriota</taxon>
        <taxon>Cyanophyceae</taxon>
        <taxon>Oscillatoriophycideae</taxon>
        <taxon>Oscillatoriales</taxon>
        <taxon>Microcoleaceae</taxon>
        <taxon>Okeania</taxon>
    </lineage>
</organism>
<dbReference type="AlphaFoldDB" id="A0A3N6PAQ1"/>
<gene>
    <name evidence="3" type="ORF">D5R40_17675</name>
</gene>
<evidence type="ECO:0000256" key="1">
    <source>
        <dbReference type="SAM" id="Coils"/>
    </source>
</evidence>
<keyword evidence="4" id="KW-1185">Reference proteome</keyword>
<protein>
    <recommendedName>
        <fullName evidence="2">Tc toxin complex TcA C-terminal TcB-binding domain-containing protein</fullName>
    </recommendedName>
</protein>
<comment type="caution">
    <text evidence="3">The sequence shown here is derived from an EMBL/GenBank/DDBJ whole genome shotgun (WGS) entry which is preliminary data.</text>
</comment>
<feature type="domain" description="Tc toxin complex TcA C-terminal TcB-binding" evidence="2">
    <location>
        <begin position="189"/>
        <end position="458"/>
    </location>
</feature>